<evidence type="ECO:0000256" key="17">
    <source>
        <dbReference type="SAM" id="MobiDB-lite"/>
    </source>
</evidence>
<evidence type="ECO:0000256" key="8">
    <source>
        <dbReference type="ARBA" id="ARBA00023002"/>
    </source>
</evidence>
<evidence type="ECO:0000256" key="6">
    <source>
        <dbReference type="ARBA" id="ARBA00022723"/>
    </source>
</evidence>
<feature type="domain" description="Rieske" evidence="18">
    <location>
        <begin position="122"/>
        <end position="218"/>
    </location>
</feature>
<dbReference type="GO" id="GO:0170056">
    <property type="term" value="F:cholesterol 7-desaturase [NAD(P)H] activity"/>
    <property type="evidence" value="ECO:0007669"/>
    <property type="project" value="UniProtKB-EC"/>
</dbReference>
<evidence type="ECO:0000256" key="4">
    <source>
        <dbReference type="ARBA" id="ARBA00022692"/>
    </source>
</evidence>
<comment type="pathway">
    <text evidence="3">Hormone biosynthesis.</text>
</comment>
<name>A0A7R9ADL0_9CRUS</name>
<dbReference type="EMBL" id="LR903641">
    <property type="protein sequence ID" value="CAD7252115.1"/>
    <property type="molecule type" value="Genomic_DNA"/>
</dbReference>
<evidence type="ECO:0000256" key="7">
    <source>
        <dbReference type="ARBA" id="ARBA00022989"/>
    </source>
</evidence>
<dbReference type="Pfam" id="PF00355">
    <property type="entry name" value="Rieske"/>
    <property type="match status" value="1"/>
</dbReference>
<comment type="similarity">
    <text evidence="13">Belongs to the cholesterol 7-desaturase family.</text>
</comment>
<feature type="region of interest" description="Disordered" evidence="17">
    <location>
        <begin position="464"/>
        <end position="557"/>
    </location>
</feature>
<evidence type="ECO:0000313" key="19">
    <source>
        <dbReference type="EMBL" id="CAD7252115.1"/>
    </source>
</evidence>
<accession>A0A7R9ADL0</accession>
<dbReference type="GO" id="GO:0046872">
    <property type="term" value="F:metal ion binding"/>
    <property type="evidence" value="ECO:0007669"/>
    <property type="project" value="UniProtKB-KW"/>
</dbReference>
<keyword evidence="8" id="KW-0560">Oxidoreductase</keyword>
<comment type="catalytic activity">
    <reaction evidence="16">
        <text>cholesterol + NADPH + O2 + H(+) = 7-dehydrocholesterol + NADP(+) + 2 H2O</text>
        <dbReference type="Rhea" id="RHEA:45024"/>
        <dbReference type="ChEBI" id="CHEBI:15377"/>
        <dbReference type="ChEBI" id="CHEBI:15378"/>
        <dbReference type="ChEBI" id="CHEBI:15379"/>
        <dbReference type="ChEBI" id="CHEBI:16113"/>
        <dbReference type="ChEBI" id="CHEBI:17759"/>
        <dbReference type="ChEBI" id="CHEBI:57783"/>
        <dbReference type="ChEBI" id="CHEBI:58349"/>
        <dbReference type="EC" id="1.14.19.21"/>
    </reaction>
    <physiologicalReaction direction="left-to-right" evidence="16">
        <dbReference type="Rhea" id="RHEA:45025"/>
    </physiologicalReaction>
</comment>
<dbReference type="InterPro" id="IPR036922">
    <property type="entry name" value="Rieske_2Fe-2S_sf"/>
</dbReference>
<keyword evidence="20" id="KW-1185">Reference proteome</keyword>
<evidence type="ECO:0000256" key="2">
    <source>
        <dbReference type="ARBA" id="ARBA00004370"/>
    </source>
</evidence>
<protein>
    <recommendedName>
        <fullName evidence="14">cholesterol 7-desaturase</fullName>
        <ecNumber evidence="14">1.14.19.21</ecNumber>
    </recommendedName>
</protein>
<dbReference type="Gene3D" id="3.90.380.10">
    <property type="entry name" value="Naphthalene 1,2-dioxygenase Alpha Subunit, Chain A, domain 1"/>
    <property type="match status" value="1"/>
</dbReference>
<dbReference type="GO" id="GO:0008203">
    <property type="term" value="P:cholesterol metabolic process"/>
    <property type="evidence" value="ECO:0007669"/>
    <property type="project" value="InterPro"/>
</dbReference>
<keyword evidence="6" id="KW-0479">Metal-binding</keyword>
<dbReference type="UniPathway" id="UPA01020"/>
<organism evidence="19">
    <name type="scientific">Darwinula stevensoni</name>
    <dbReference type="NCBI Taxonomy" id="69355"/>
    <lineage>
        <taxon>Eukaryota</taxon>
        <taxon>Metazoa</taxon>
        <taxon>Ecdysozoa</taxon>
        <taxon>Arthropoda</taxon>
        <taxon>Crustacea</taxon>
        <taxon>Oligostraca</taxon>
        <taxon>Ostracoda</taxon>
        <taxon>Podocopa</taxon>
        <taxon>Podocopida</taxon>
        <taxon>Darwinulocopina</taxon>
        <taxon>Darwinuloidea</taxon>
        <taxon>Darwinulidae</taxon>
        <taxon>Darwinula</taxon>
    </lineage>
</organism>
<evidence type="ECO:0000256" key="16">
    <source>
        <dbReference type="ARBA" id="ARBA00049548"/>
    </source>
</evidence>
<comment type="catalytic activity">
    <reaction evidence="15">
        <text>cholesterol + NADH + O2 + H(+) = 7-dehydrocholesterol + NAD(+) + 2 H2O</text>
        <dbReference type="Rhea" id="RHEA:51644"/>
        <dbReference type="ChEBI" id="CHEBI:15377"/>
        <dbReference type="ChEBI" id="CHEBI:15378"/>
        <dbReference type="ChEBI" id="CHEBI:15379"/>
        <dbReference type="ChEBI" id="CHEBI:16113"/>
        <dbReference type="ChEBI" id="CHEBI:17759"/>
        <dbReference type="ChEBI" id="CHEBI:57540"/>
        <dbReference type="ChEBI" id="CHEBI:57945"/>
        <dbReference type="EC" id="1.14.19.21"/>
    </reaction>
    <physiologicalReaction direction="left-to-right" evidence="15">
        <dbReference type="Rhea" id="RHEA:51645"/>
    </physiologicalReaction>
</comment>
<dbReference type="SUPFAM" id="SSF55961">
    <property type="entry name" value="Bet v1-like"/>
    <property type="match status" value="1"/>
</dbReference>
<evidence type="ECO:0000256" key="10">
    <source>
        <dbReference type="ARBA" id="ARBA00023014"/>
    </source>
</evidence>
<keyword evidence="10" id="KW-0411">Iron-sulfur</keyword>
<dbReference type="PROSITE" id="PS51296">
    <property type="entry name" value="RIESKE"/>
    <property type="match status" value="1"/>
</dbReference>
<evidence type="ECO:0000256" key="3">
    <source>
        <dbReference type="ARBA" id="ARBA00004972"/>
    </source>
</evidence>
<dbReference type="InterPro" id="IPR045605">
    <property type="entry name" value="KshA-like_C"/>
</dbReference>
<evidence type="ECO:0000256" key="12">
    <source>
        <dbReference type="ARBA" id="ARBA00025712"/>
    </source>
</evidence>
<dbReference type="PANTHER" id="PTHR21266:SF32">
    <property type="entry name" value="CHOLESTEROL 7-DESATURASE NVD"/>
    <property type="match status" value="1"/>
</dbReference>
<evidence type="ECO:0000256" key="9">
    <source>
        <dbReference type="ARBA" id="ARBA00023004"/>
    </source>
</evidence>
<comment type="cofactor">
    <cofactor evidence="1">
        <name>Fe cation</name>
        <dbReference type="ChEBI" id="CHEBI:24875"/>
    </cofactor>
</comment>
<evidence type="ECO:0000256" key="5">
    <source>
        <dbReference type="ARBA" id="ARBA00022714"/>
    </source>
</evidence>
<comment type="subcellular location">
    <subcellularLocation>
        <location evidence="2">Membrane</location>
    </subcellularLocation>
</comment>
<comment type="pathway">
    <text evidence="12">Steroid hormone biosynthesis; dafachronic acid biosynthesis.</text>
</comment>
<evidence type="ECO:0000256" key="11">
    <source>
        <dbReference type="ARBA" id="ARBA00023136"/>
    </source>
</evidence>
<keyword evidence="9" id="KW-0408">Iron</keyword>
<dbReference type="EC" id="1.14.19.21" evidence="14"/>
<feature type="compositionally biased region" description="Basic residues" evidence="17">
    <location>
        <begin position="502"/>
        <end position="513"/>
    </location>
</feature>
<gene>
    <name evidence="19" type="ORF">DSTB1V02_LOCUS11876</name>
</gene>
<sequence>MERGVILASLEDACVKGTLVGVPRLVLVLVAVRSFSSTATVPVATGADVVVTHREVAKVYHHWMTWSEKGTLVRITRHGHVLVAVRSFSSPATALAATRADVGAALGEWMGVGGGGWGSTAWRLGVHGGVDRLLGMNLALFRTESGVACVTDAYCPHLGANMGVGGRVVGECIECPFHAWLFQGSDGKCSYSPYTDKAPTFAKVKTHLVDEAIGYIWIWFHSEGVEPTYRIPRLPEIHEQNWKYMGRTEHYVNVHIQDIAENGADMAHFTVVHGPVIAMGSDLRKAGSSFWKAIHHTWNATWAPLPHPEGHVGHLDVVQKLSFFDKFFTMTVKGNLDMVGPSLVIMRLSGAAIGDVLIVHSVTPVGPLMQRLIHRVYTSRTWMAPIAKLFLFVEAINILERDMMVWNNKRFEKNPLLVKEERPIQEFRRWYSQFYSENSPKFEFSNKLDMQCPSFSCTHVSAVEERKKTGSTGESGEFLGMKSIQSMNADRRPDSQASRDPQRKKGNARRGSSRSRIDFQKKRHHPSMASHDPARDPIDARNPQVEFEKRGGISFRK</sequence>
<keyword evidence="4" id="KW-0812">Transmembrane</keyword>
<dbReference type="OrthoDB" id="426882at2759"/>
<evidence type="ECO:0000259" key="18">
    <source>
        <dbReference type="PROSITE" id="PS51296"/>
    </source>
</evidence>
<keyword evidence="7" id="KW-1133">Transmembrane helix</keyword>
<dbReference type="PANTHER" id="PTHR21266">
    <property type="entry name" value="IRON-SULFUR DOMAIN CONTAINING PROTEIN"/>
    <property type="match status" value="1"/>
</dbReference>
<dbReference type="Gene3D" id="2.102.10.10">
    <property type="entry name" value="Rieske [2Fe-2S] iron-sulphur domain"/>
    <property type="match status" value="1"/>
</dbReference>
<dbReference type="InterPro" id="IPR050584">
    <property type="entry name" value="Cholesterol_7-desaturase"/>
</dbReference>
<dbReference type="InterPro" id="IPR017941">
    <property type="entry name" value="Rieske_2Fe-2S"/>
</dbReference>
<dbReference type="GO" id="GO:0051537">
    <property type="term" value="F:2 iron, 2 sulfur cluster binding"/>
    <property type="evidence" value="ECO:0007669"/>
    <property type="project" value="UniProtKB-KW"/>
</dbReference>
<reference evidence="19" key="1">
    <citation type="submission" date="2020-11" db="EMBL/GenBank/DDBJ databases">
        <authorList>
            <person name="Tran Van P."/>
        </authorList>
    </citation>
    <scope>NUCLEOTIDE SEQUENCE</scope>
</reference>
<dbReference type="GO" id="GO:0016020">
    <property type="term" value="C:membrane"/>
    <property type="evidence" value="ECO:0007669"/>
    <property type="project" value="UniProtKB-SubCell"/>
</dbReference>
<dbReference type="Proteomes" id="UP000677054">
    <property type="component" value="Unassembled WGS sequence"/>
</dbReference>
<dbReference type="Pfam" id="PF19298">
    <property type="entry name" value="KshA_C"/>
    <property type="match status" value="1"/>
</dbReference>
<dbReference type="SUPFAM" id="SSF50022">
    <property type="entry name" value="ISP domain"/>
    <property type="match status" value="1"/>
</dbReference>
<evidence type="ECO:0000256" key="13">
    <source>
        <dbReference type="ARBA" id="ARBA00025729"/>
    </source>
</evidence>
<keyword evidence="5" id="KW-0001">2Fe-2S</keyword>
<keyword evidence="11" id="KW-0472">Membrane</keyword>
<proteinExistence type="inferred from homology"/>
<evidence type="ECO:0000313" key="20">
    <source>
        <dbReference type="Proteomes" id="UP000677054"/>
    </source>
</evidence>
<dbReference type="GO" id="GO:0005737">
    <property type="term" value="C:cytoplasm"/>
    <property type="evidence" value="ECO:0007669"/>
    <property type="project" value="TreeGrafter"/>
</dbReference>
<evidence type="ECO:0000256" key="15">
    <source>
        <dbReference type="ARBA" id="ARBA00047853"/>
    </source>
</evidence>
<evidence type="ECO:0000256" key="1">
    <source>
        <dbReference type="ARBA" id="ARBA00001962"/>
    </source>
</evidence>
<dbReference type="AlphaFoldDB" id="A0A7R9ADL0"/>
<dbReference type="EMBL" id="CAJPEV010004124">
    <property type="protein sequence ID" value="CAG0901216.1"/>
    <property type="molecule type" value="Genomic_DNA"/>
</dbReference>
<evidence type="ECO:0000256" key="14">
    <source>
        <dbReference type="ARBA" id="ARBA00026095"/>
    </source>
</evidence>